<gene>
    <name evidence="1" type="ORF">PP769_09925</name>
</gene>
<protein>
    <submittedName>
        <fullName evidence="1">Uncharacterized protein</fullName>
    </submittedName>
</protein>
<reference evidence="1 2" key="1">
    <citation type="submission" date="2023-01" db="EMBL/GenBank/DDBJ databases">
        <title>Cultivation and genomic characterization of new, ubiquitous marine nitrite-oxidizing bacteria from the Nitrospirales.</title>
        <authorList>
            <person name="Mueller A.J."/>
            <person name="Daebeler A."/>
            <person name="Herbold C.W."/>
            <person name="Kirkegaard R.H."/>
            <person name="Daims H."/>
        </authorList>
    </citation>
    <scope>NUCLEOTIDE SEQUENCE [LARGE SCALE GENOMIC DNA]</scope>
    <source>
        <strain evidence="1 2">VA</strain>
    </source>
</reference>
<evidence type="ECO:0000313" key="1">
    <source>
        <dbReference type="EMBL" id="WNM60051.1"/>
    </source>
</evidence>
<dbReference type="AlphaFoldDB" id="A0AA96GE89"/>
<evidence type="ECO:0000313" key="2">
    <source>
        <dbReference type="Proteomes" id="UP001302719"/>
    </source>
</evidence>
<dbReference type="KEGG" id="nall:PP769_09925"/>
<accession>A0AA96GE89</accession>
<proteinExistence type="predicted"/>
<name>A0AA96GE89_9BACT</name>
<dbReference type="RefSeq" id="WP_312646984.1">
    <property type="nucleotide sequence ID" value="NZ_CP116967.1"/>
</dbReference>
<keyword evidence="2" id="KW-1185">Reference proteome</keyword>
<sequence length="47" mass="5333">MSQDLLMTKWERCGFVGTKDIKFSRDHPPETVRPEVVVVGGAEIMEL</sequence>
<dbReference type="Proteomes" id="UP001302719">
    <property type="component" value="Chromosome"/>
</dbReference>
<dbReference type="EMBL" id="CP116967">
    <property type="protein sequence ID" value="WNM60051.1"/>
    <property type="molecule type" value="Genomic_DNA"/>
</dbReference>
<organism evidence="1 2">
    <name type="scientific">Candidatus Nitrospira allomarina</name>
    <dbReference type="NCBI Taxonomy" id="3020900"/>
    <lineage>
        <taxon>Bacteria</taxon>
        <taxon>Pseudomonadati</taxon>
        <taxon>Nitrospirota</taxon>
        <taxon>Nitrospiria</taxon>
        <taxon>Nitrospirales</taxon>
        <taxon>Nitrospiraceae</taxon>
        <taxon>Nitrospira</taxon>
    </lineage>
</organism>